<sequence>MEDGFDDVQDQQGDSEEIIEQKVINEEYKIWKKNSPLLYDMMFARALDWPTLTTQWFPDTKPVAGTQYTEHRMLIGTNTDGQHQNFVQIATVEVPDLEKACANASEYNENLKEIGGHGAAKRPFVFNITQKINHPSEVNKARYNPLNPNLIAAWCVDGRVLIYDRTKHTNLPKADGTVTFEMELKGHTDEGFGLCWSPHKSREGELLTGSQDNTVRRWDTKGGFSKSNKTIKPLTTYTYHTASVNDVEYHPLHDMWFGTVSDDLTFQIVDTRTKDGGRPARKVQAHKDAVNCLAWNPKYEELVST</sequence>
<comment type="caution">
    <text evidence="1">The sequence shown here is derived from an EMBL/GenBank/DDBJ whole genome shotgun (WGS) entry which is preliminary data.</text>
</comment>
<reference evidence="1" key="1">
    <citation type="submission" date="2024-09" db="EMBL/GenBank/DDBJ databases">
        <title>Black Yeasts Isolated from many extreme environments.</title>
        <authorList>
            <person name="Coleine C."/>
            <person name="Stajich J.E."/>
            <person name="Selbmann L."/>
        </authorList>
    </citation>
    <scope>NUCLEOTIDE SEQUENCE</scope>
    <source>
        <strain evidence="1">CCFEE 5737</strain>
    </source>
</reference>
<name>A0ACC3CVY0_9PEZI</name>
<gene>
    <name evidence="1" type="ORF">LTS18_013780</name>
</gene>
<proteinExistence type="predicted"/>
<evidence type="ECO:0000313" key="1">
    <source>
        <dbReference type="EMBL" id="KAK3045475.1"/>
    </source>
</evidence>
<organism evidence="1 2">
    <name type="scientific">Coniosporium uncinatum</name>
    <dbReference type="NCBI Taxonomy" id="93489"/>
    <lineage>
        <taxon>Eukaryota</taxon>
        <taxon>Fungi</taxon>
        <taxon>Dikarya</taxon>
        <taxon>Ascomycota</taxon>
        <taxon>Pezizomycotina</taxon>
        <taxon>Dothideomycetes</taxon>
        <taxon>Dothideomycetes incertae sedis</taxon>
        <taxon>Coniosporium</taxon>
    </lineage>
</organism>
<dbReference type="EMBL" id="JAWDJW010010641">
    <property type="protein sequence ID" value="KAK3045475.1"/>
    <property type="molecule type" value="Genomic_DNA"/>
</dbReference>
<keyword evidence="2" id="KW-1185">Reference proteome</keyword>
<dbReference type="Proteomes" id="UP001186974">
    <property type="component" value="Unassembled WGS sequence"/>
</dbReference>
<protein>
    <submittedName>
        <fullName evidence="1">Uncharacterized protein</fullName>
    </submittedName>
</protein>
<feature type="non-terminal residue" evidence="1">
    <location>
        <position position="305"/>
    </location>
</feature>
<accession>A0ACC3CVY0</accession>
<evidence type="ECO:0000313" key="2">
    <source>
        <dbReference type="Proteomes" id="UP001186974"/>
    </source>
</evidence>